<dbReference type="Gene3D" id="1.10.357.10">
    <property type="entry name" value="Tetracycline Repressor, domain 2"/>
    <property type="match status" value="1"/>
</dbReference>
<keyword evidence="7" id="KW-1185">Reference proteome</keyword>
<dbReference type="Pfam" id="PF21597">
    <property type="entry name" value="TetR_C_43"/>
    <property type="match status" value="1"/>
</dbReference>
<dbReference type="EMBL" id="MSIE01000049">
    <property type="protein sequence ID" value="OLF14792.1"/>
    <property type="molecule type" value="Genomic_DNA"/>
</dbReference>
<dbReference type="AlphaFoldDB" id="A0A1Q8CKC8"/>
<dbReference type="STRING" id="1912961.BU204_25560"/>
<evidence type="ECO:0000313" key="6">
    <source>
        <dbReference type="EMBL" id="OLF14792.1"/>
    </source>
</evidence>
<feature type="DNA-binding region" description="H-T-H motif" evidence="4">
    <location>
        <begin position="28"/>
        <end position="47"/>
    </location>
</feature>
<dbReference type="PANTHER" id="PTHR30055:SF234">
    <property type="entry name" value="HTH-TYPE TRANSCRIPTIONAL REGULATOR BETI"/>
    <property type="match status" value="1"/>
</dbReference>
<keyword evidence="2 4" id="KW-0238">DNA-binding</keyword>
<accession>A0A1Q8CKC8</accession>
<organism evidence="6 7">
    <name type="scientific">Actinophytocola xanthii</name>
    <dbReference type="NCBI Taxonomy" id="1912961"/>
    <lineage>
        <taxon>Bacteria</taxon>
        <taxon>Bacillati</taxon>
        <taxon>Actinomycetota</taxon>
        <taxon>Actinomycetes</taxon>
        <taxon>Pseudonocardiales</taxon>
        <taxon>Pseudonocardiaceae</taxon>
    </lineage>
</organism>
<dbReference type="GO" id="GO:0003700">
    <property type="term" value="F:DNA-binding transcription factor activity"/>
    <property type="evidence" value="ECO:0007669"/>
    <property type="project" value="TreeGrafter"/>
</dbReference>
<dbReference type="Proteomes" id="UP000185596">
    <property type="component" value="Unassembled WGS sequence"/>
</dbReference>
<dbReference type="InterPro" id="IPR036271">
    <property type="entry name" value="Tet_transcr_reg_TetR-rel_C_sf"/>
</dbReference>
<dbReference type="PRINTS" id="PR00455">
    <property type="entry name" value="HTHTETR"/>
</dbReference>
<dbReference type="InterPro" id="IPR009057">
    <property type="entry name" value="Homeodomain-like_sf"/>
</dbReference>
<evidence type="ECO:0000256" key="3">
    <source>
        <dbReference type="ARBA" id="ARBA00023163"/>
    </source>
</evidence>
<dbReference type="SUPFAM" id="SSF46689">
    <property type="entry name" value="Homeodomain-like"/>
    <property type="match status" value="1"/>
</dbReference>
<dbReference type="InterPro" id="IPR050109">
    <property type="entry name" value="HTH-type_TetR-like_transc_reg"/>
</dbReference>
<dbReference type="PROSITE" id="PS50977">
    <property type="entry name" value="HTH_TETR_2"/>
    <property type="match status" value="1"/>
</dbReference>
<evidence type="ECO:0000256" key="4">
    <source>
        <dbReference type="PROSITE-ProRule" id="PRU00335"/>
    </source>
</evidence>
<reference evidence="6 7" key="1">
    <citation type="submission" date="2016-12" db="EMBL/GenBank/DDBJ databases">
        <title>The draft genome sequence of Actinophytocola sp. 11-183.</title>
        <authorList>
            <person name="Wang W."/>
            <person name="Yuan L."/>
        </authorList>
    </citation>
    <scope>NUCLEOTIDE SEQUENCE [LARGE SCALE GENOMIC DNA]</scope>
    <source>
        <strain evidence="6 7">11-183</strain>
    </source>
</reference>
<dbReference type="InterPro" id="IPR049445">
    <property type="entry name" value="TetR_SbtR-like_C"/>
</dbReference>
<evidence type="ECO:0000256" key="2">
    <source>
        <dbReference type="ARBA" id="ARBA00023125"/>
    </source>
</evidence>
<dbReference type="OrthoDB" id="9795011at2"/>
<keyword evidence="3" id="KW-0804">Transcription</keyword>
<dbReference type="RefSeq" id="WP_075128309.1">
    <property type="nucleotide sequence ID" value="NZ_MSIE01000049.1"/>
</dbReference>
<dbReference type="SUPFAM" id="SSF48498">
    <property type="entry name" value="Tetracyclin repressor-like, C-terminal domain"/>
    <property type="match status" value="1"/>
</dbReference>
<proteinExistence type="predicted"/>
<evidence type="ECO:0000313" key="7">
    <source>
        <dbReference type="Proteomes" id="UP000185596"/>
    </source>
</evidence>
<feature type="domain" description="HTH tetR-type" evidence="5">
    <location>
        <begin position="6"/>
        <end position="65"/>
    </location>
</feature>
<keyword evidence="1" id="KW-0805">Transcription regulation</keyword>
<sequence>MRADARRNRAHVLEVAIAAFAAEGLSVPVHEIARRAGVGTGTVSRHFPTKEALFKAVVLRRVEVIVNRANELSATEAPGDAFFAFFAFVAEQGLLDRGLADALVGAGFDIYAAAAGAEQDHLTAWRDLLTRAQQAGAVRADVDIADVKALLDSCLTRQRDKPDPAAHARMINIVCQGLKA</sequence>
<dbReference type="InterPro" id="IPR001647">
    <property type="entry name" value="HTH_TetR"/>
</dbReference>
<evidence type="ECO:0000259" key="5">
    <source>
        <dbReference type="PROSITE" id="PS50977"/>
    </source>
</evidence>
<dbReference type="GO" id="GO:0000976">
    <property type="term" value="F:transcription cis-regulatory region binding"/>
    <property type="evidence" value="ECO:0007669"/>
    <property type="project" value="TreeGrafter"/>
</dbReference>
<gene>
    <name evidence="6" type="ORF">BU204_25560</name>
</gene>
<protein>
    <submittedName>
        <fullName evidence="6">TetR family transcriptional regulator</fullName>
    </submittedName>
</protein>
<evidence type="ECO:0000256" key="1">
    <source>
        <dbReference type="ARBA" id="ARBA00023015"/>
    </source>
</evidence>
<dbReference type="Pfam" id="PF00440">
    <property type="entry name" value="TetR_N"/>
    <property type="match status" value="1"/>
</dbReference>
<dbReference type="PANTHER" id="PTHR30055">
    <property type="entry name" value="HTH-TYPE TRANSCRIPTIONAL REGULATOR RUTR"/>
    <property type="match status" value="1"/>
</dbReference>
<name>A0A1Q8CKC8_9PSEU</name>
<comment type="caution">
    <text evidence="6">The sequence shown here is derived from an EMBL/GenBank/DDBJ whole genome shotgun (WGS) entry which is preliminary data.</text>
</comment>